<protein>
    <submittedName>
        <fullName evidence="1">Uncharacterized protein</fullName>
    </submittedName>
</protein>
<sequence length="118" mass="12930">MARYCQSAALAGTGRPRWLAGDNINVLSPQGEEQDKALSQWARRDDNKSQFWHDNVASAHTPSGMERTAVPASAEMTAQARGLWLAAPDELDPSALATPLCHSLQVNCLQRHMEFGEN</sequence>
<comment type="caution">
    <text evidence="1">The sequence shown here is derived from an EMBL/GenBank/DDBJ whole genome shotgun (WGS) entry which is preliminary data.</text>
</comment>
<evidence type="ECO:0000313" key="1">
    <source>
        <dbReference type="EMBL" id="TNN52263.1"/>
    </source>
</evidence>
<dbReference type="AlphaFoldDB" id="A0A4Z2GH87"/>
<reference evidence="1 2" key="1">
    <citation type="submission" date="2019-03" db="EMBL/GenBank/DDBJ databases">
        <title>First draft genome of Liparis tanakae, snailfish: a comprehensive survey of snailfish specific genes.</title>
        <authorList>
            <person name="Kim W."/>
            <person name="Song I."/>
            <person name="Jeong J.-H."/>
            <person name="Kim D."/>
            <person name="Kim S."/>
            <person name="Ryu S."/>
            <person name="Song J.Y."/>
            <person name="Lee S.K."/>
        </authorList>
    </citation>
    <scope>NUCLEOTIDE SEQUENCE [LARGE SCALE GENOMIC DNA]</scope>
    <source>
        <tissue evidence="1">Muscle</tissue>
    </source>
</reference>
<proteinExistence type="predicted"/>
<evidence type="ECO:0000313" key="2">
    <source>
        <dbReference type="Proteomes" id="UP000314294"/>
    </source>
</evidence>
<gene>
    <name evidence="1" type="ORF">EYF80_037539</name>
</gene>
<accession>A0A4Z2GH87</accession>
<dbReference type="Proteomes" id="UP000314294">
    <property type="component" value="Unassembled WGS sequence"/>
</dbReference>
<name>A0A4Z2GH87_9TELE</name>
<dbReference type="EMBL" id="SRLO01000553">
    <property type="protein sequence ID" value="TNN52263.1"/>
    <property type="molecule type" value="Genomic_DNA"/>
</dbReference>
<organism evidence="1 2">
    <name type="scientific">Liparis tanakae</name>
    <name type="common">Tanaka's snailfish</name>
    <dbReference type="NCBI Taxonomy" id="230148"/>
    <lineage>
        <taxon>Eukaryota</taxon>
        <taxon>Metazoa</taxon>
        <taxon>Chordata</taxon>
        <taxon>Craniata</taxon>
        <taxon>Vertebrata</taxon>
        <taxon>Euteleostomi</taxon>
        <taxon>Actinopterygii</taxon>
        <taxon>Neopterygii</taxon>
        <taxon>Teleostei</taxon>
        <taxon>Neoteleostei</taxon>
        <taxon>Acanthomorphata</taxon>
        <taxon>Eupercaria</taxon>
        <taxon>Perciformes</taxon>
        <taxon>Cottioidei</taxon>
        <taxon>Cottales</taxon>
        <taxon>Liparidae</taxon>
        <taxon>Liparis</taxon>
    </lineage>
</organism>
<keyword evidence="2" id="KW-1185">Reference proteome</keyword>